<comment type="subcellular location">
    <subcellularLocation>
        <location evidence="1">Cytoplasm</location>
        <location evidence="1">Cytoskeleton</location>
    </subcellularLocation>
</comment>
<dbReference type="GO" id="GO:0006457">
    <property type="term" value="P:protein folding"/>
    <property type="evidence" value="ECO:0007669"/>
    <property type="project" value="TreeGrafter"/>
</dbReference>
<keyword evidence="11" id="KW-0812">Transmembrane</keyword>
<dbReference type="FunFam" id="3.40.30.10:FF:000479">
    <property type="entry name" value="Thioredoxin domain containing 5"/>
    <property type="match status" value="1"/>
</dbReference>
<evidence type="ECO:0000256" key="4">
    <source>
        <dbReference type="ARBA" id="ARBA00013081"/>
    </source>
</evidence>
<feature type="domain" description="Thioredoxin" evidence="14">
    <location>
        <begin position="2248"/>
        <end position="2407"/>
    </location>
</feature>
<evidence type="ECO:0000256" key="11">
    <source>
        <dbReference type="SAM" id="Phobius"/>
    </source>
</evidence>
<keyword evidence="17" id="KW-1185">Reference proteome</keyword>
<feature type="compositionally biased region" description="Basic and acidic residues" evidence="10">
    <location>
        <begin position="784"/>
        <end position="809"/>
    </location>
</feature>
<feature type="compositionally biased region" description="Acidic residues" evidence="10">
    <location>
        <begin position="3982"/>
        <end position="3991"/>
    </location>
</feature>
<dbReference type="Pfam" id="PF08766">
    <property type="entry name" value="DEK_C"/>
    <property type="match status" value="1"/>
</dbReference>
<organism evidence="16 17">
    <name type="scientific">Clunio marinus</name>
    <dbReference type="NCBI Taxonomy" id="568069"/>
    <lineage>
        <taxon>Eukaryota</taxon>
        <taxon>Metazoa</taxon>
        <taxon>Ecdysozoa</taxon>
        <taxon>Arthropoda</taxon>
        <taxon>Hexapoda</taxon>
        <taxon>Insecta</taxon>
        <taxon>Pterygota</taxon>
        <taxon>Neoptera</taxon>
        <taxon>Endopterygota</taxon>
        <taxon>Diptera</taxon>
        <taxon>Nematocera</taxon>
        <taxon>Chironomoidea</taxon>
        <taxon>Chironomidae</taxon>
        <taxon>Clunio</taxon>
    </lineage>
</organism>
<dbReference type="PROSITE" id="PS00383">
    <property type="entry name" value="TYR_PHOSPHATASE_1"/>
    <property type="match status" value="1"/>
</dbReference>
<keyword evidence="8" id="KW-0206">Cytoskeleton</keyword>
<dbReference type="EC" id="3.1.3.16" evidence="4"/>
<evidence type="ECO:0000256" key="2">
    <source>
        <dbReference type="ARBA" id="ARBA00006347"/>
    </source>
</evidence>
<dbReference type="Gene3D" id="3.40.140.10">
    <property type="entry name" value="Cytidine Deaminase, domain 2"/>
    <property type="match status" value="1"/>
</dbReference>
<dbReference type="PROSITE" id="PS50054">
    <property type="entry name" value="TYR_PHOSPHATASE_DUAL"/>
    <property type="match status" value="1"/>
</dbReference>
<dbReference type="FunFam" id="3.90.190.10:FF:000004">
    <property type="entry name" value="Protein phosphatase Slingshot homolog 2"/>
    <property type="match status" value="1"/>
</dbReference>
<feature type="region of interest" description="Disordered" evidence="10">
    <location>
        <begin position="623"/>
        <end position="697"/>
    </location>
</feature>
<feature type="compositionally biased region" description="Basic and acidic residues" evidence="10">
    <location>
        <begin position="3911"/>
        <end position="3921"/>
    </location>
</feature>
<dbReference type="InterPro" id="IPR000387">
    <property type="entry name" value="Tyr_Pase_dom"/>
</dbReference>
<dbReference type="InterPro" id="IPR029021">
    <property type="entry name" value="Prot-tyrosine_phosphatase-like"/>
</dbReference>
<feature type="compositionally biased region" description="Polar residues" evidence="10">
    <location>
        <begin position="1021"/>
        <end position="1039"/>
    </location>
</feature>
<dbReference type="InterPro" id="IPR002125">
    <property type="entry name" value="CMP_dCMP_dom"/>
</dbReference>
<sequence length="4006" mass="455933">MLYILPPPSAKPPSVWDLIINFHRKGCQDSTSNSTNPKKSLKFDCRSTKKSQRTWCKTSPSEQTHDSGGGGVRDEDNQRVCKSLNECYFAGKGTALMLGSNERLQRGDGRRFSQISNELSASQTSIGSSADIQQHLQSMFYLLRPEETLKMAVKLESLRAGRTRYLVVVSRPAVKQPQHFTAPCHITNSPTKLQQSTTTATTTTDTVTSSHLNAESHQTSSNNNSSISLNPTSYFNEASTSDASRSSANMTICDNDSNDDDNNTICPVTDDNQCETESNVGSSCSRSSSNEIEESCLLGIDCNEKTTVGLVLKVLADTAIRLDGDGGFSVSVCGRQHIFKPVSVQAMWSALQTLYKISSKAQEQNFFAAGPSHEWVQYYENRIESDRSCLNEWHAMDSLESRRPPSPDTIRNKPTERDETERVIRTALKEIMMSVDLDEVTSKYIRGRLEEHLDMDLGEFKSFIDEEMLVILGQMDAPTEIFEHVYLGSEWNASNLEELQRNGVRHILNVTREIDNFFPGMFDYFNVRVYDDEKTDLLKHWDNTFKYISRAKMEGSKVLVHCKMGISRSASVVIAYAMKAYDWDFDQAIKHVKEKRNCIKPNKNFVSQLETYQGILDAMKNKEKLQRSKSETNLKSENAKEGKLLPGSEPTPLIQALERNKNSTYPSSKKEASYLKRISQRPSSSPDISKSSSEATSIAKPISLSLETLVTVDATQEQHTSASETTNLRWPCHHGHYSISQNQIIYLENEHSNPQEIETTIDASIVAPLVRSIITELEQHQEKLREEKLKSENKENKESWDPGEGKQEQKQQVYTCSAEIIRQDSFNTPIQITKSPSGKNDTFSKQVDRVFDREEKHRLDPQFVSRQSSWSSVDSACIIGDLPSRNSSWGSGDNNRTLPSRNSSWGSYDTKMQQTVLAEDVVMGQSGIFPYEKDEIPWHPGTVKRTKQKIEEKQVPIMRSASGPSYQATSTTSLSTIDAKNNNNNNKILCDIKKSLLIDNLTNRTGKGSSSPKQPQKFAKLQQSSSVSSAAIKGNNKSGNMRCRSEEYLSAQRAIRMASSVGGNDNNNNNAQQLSASAPETFCLSFMSDHDDVPTTKTSTLKLQQRRQQFKKPGTYTTDDSCDKKLKRGDNQQGIGKVKNLKMNFEAKANNTKLIAATTGAATSGGNKKNCHSLPSSPIAIHIDVSSASSDGFPSANTEDIKTLIDRYDGVAKMRNILSPNIRQRPKSLFETKFNVKSYQSKPSLITHQTILQKSDDYKRLPPIPSQQQPTVKNALMTSNQNMKNVGNCRKNIQQHGKTHPLTKLIIMNENKIEDINEVMKISEVKISEENPEKCSGKREDYLDWEEYFMGIAFLAAQRSKDPVTQVGACIVNEEKKIVAIGYNGFPMNCADDIFPWTKHSSDPLENKYMYVCHAESTMDLKLFAFIFLVVSGVKSDEDAQNEVDTTIVLTDSNFEDVLKTNNFFVMFFAPWCGHCTRLKPTWSQLAEMLNTQEESRVRIARVDCTEHQKTCSDNDVTSYPTLKFFKTGEEPVKYRSTRDLPSLTEFINQQLDTLSSDEEDDSEEAIEVPGPLKGLVVLTDKNFAAQTANGNWFIKFYAPWCGHCQKLAPTFEELARSVEHDTTVTIAKIDCTEYRPICKDYDVKGYPTLLWFENGKKVDKYTGPRSLQDLKAYVEQRSSGEGGEKEAEKVEVKEDGEGAAVLQLTLDSFKQSIESGVTFVKFFAPWCGHCKRLAPTWQQLAEKFVGDADVKIAKVDCTLQDNRELCSEQDVNGFPTLYIYKNGDKVTEYNGSRSLDDLHNFVKSHISEKARDELAFAALNEFKSDRGDVLPEGQIIILYLGSSDCTASDKYISEFKIAAYRCKKLGASFYKVDCDHHGNKKFCHKWIQPPRSYPRTVAVRDNAILELLPGRRERVAKLIKWVKEVTDKYSSNGVKKMFSSSKRKSSRRPTFLPQRGSKSKSNDDRGRVSVNATFIMIMKVLFVFAALILTVSEVLQEIRTVRGDTIPDDELAIVYLGLDACTTSVKYLSEFTAADYNCRKYDARFYFVICDKFENRAFCHRWIKKPRSYPRTIAIKGAALLSELPGRVSVNTTFIMVMKVLFVFAALILTVSAILQEIRTNRGDSIPEDELAIVYFGLKECTMSKKYLAELSTGEYQCRSFPATFYFVICDEFENKDFCHRWMPQPRKYPRTIAIRGAALLSELGGKRARAAALKTWVKKVVDEFGPSTPVAQPQPEPEPVAPMFLKTLLLLAFLITLVKSVNGRPNSADDGSDYVSQPLTKSNYEKVLQENENVFVKFFTYWCYYSKQVFDTWEDLGEHYTNSKDVKIAEIDCENQKPLCKLYKVRNYPSFLMFKNGVKKRKIKIYLVVMRNTNVLAAFVLFVSCQAQKSVVELNSENYLNYVSDESGCLFVRFYATWCRDCSSFTHKWEEVGSALYDYNCVIADFDCALYSDICDLFEIKNYPTYMYMESGVEMLRFKKAKPDRMIAFGKRMFSNRKKREVVEEAVKEIFTDNIIEIFGSNFKTIISKNLTLVIFCVPWCQHCKKELEAIEEVSKIFAKDKKVKIRKLDCHKEENLDTCYAELDNGVPTIAVFKNGKRILKDFSGSTVKDCELCLVSVTTLSCAIYCFLIIFYRTEVFGKTFKQFCYCHARYSHVDEASFQYDHSSLSHQIFNKCFVFSKKSKMSSRLVYQLIIFLILLHKSNATSDHSIQLNDDNFEKELKDFNYYVIFVKENGKSLHYFLSFWSKIANLYNSDNNSTLRIGKVDCETSRKLCEDQNIDDILILKFFGKEGDDFEWKPIYDFLVERVDKNVLNARKQKEILTKLDKGTMLVNFFVPTCKHSKAMAEDWKRLENAYKDDKFISVMSIDCNKNSWVCDNYDITRYPTILSLMDGNKLNKYAGSRSFEDFSNYIENVLKKVLELEDFLSFWNKISNLYTNPDETIRLGKVLCSENEKLCQDNNVKNILELRYFPRPNDNFDSKPIFDFLTETIDKTLKKIQERKALDEKINKGNAFVKFTFPNCPYCKDATIVWGELEKAHKNDDRFSLLSVCCKTYPAICDRFGVKKYPIVQYIKDGNKMQQFKGSKTLENLEKFFSDNLPKPETTTTKAPTTTAKPADKVKPIELTAETFHDVLSTDYTYVLYFLRKCKYCKGYPELWQSLAEHYAGNDKIKIATVNCDRQTRTCIENSKGCPTLSLYHNGERIMKDYYRDNSLKGLIDLLDAHTTGGEHIKVFFLSLIMLIDYVARNMRTKKLASLCLIVVTCLSIFLLIYSLTSDMDARDHQIISSEDNFRELINTDNSFLLFYLRSDGDQPDLLNTWKKLANTVKVDYKGIHVAKFDCSVYRPICEGIGAGPNFPSIVWMQHGKIVSRYEGYLELESLKTFVFDMSRSLDADAKNSNESDGKNYEGDVKISDEIDDEGGAIEEPVEKKDEMDVDLNPPGFAVPIDQPVIIDEGKNDSSKSSGESENESKENNQQVVIDKASSKDKSTKTSSSQTGEKKSDNNAKEEIDNKTTKSSSEEDQQNPKEADDEEEKPQLVKEEEKVEVEKEKVEEEKVEVEKVKVEEEKVEEEKEKVDEAKPRRTYQRRQPNRVPLPDEMFKTRDGRVMKVVKGSRTTFFKEKNKDNFILPHVDEDQDVKVADEDDASTEFNPPRREKTEKTIVIGGDDQVEEDFDSSELLKPREPNIVDIGAMMAEKPKKTKHSEELEEKLNLKVKLSEKKKINQFGFMELSSENFTTSLNPFGLTLVMMYKPNSEKSDTLREVLKDLATKNKDMHIRVAEIDCESNEDFCTEHAITVFPTLNLYRRKGVIVHDFPGRTYKEIEDLMLNNMKPGGIRSFKTPQNIQGKFPVQENDSDEKENLPNPNANEKIAQVIDAGDDNLDEGGKLKEILPSDDKEIVQVDDEVDLDKKEELKEGNADDDDDLDKNGKPKEILPSDDKEIVQVDEEDDLDKKEELKEGNADDDDDLDENGMPKENLVEENIDLEENADPKLKDVQLDDLAL</sequence>
<keyword evidence="7" id="KW-0904">Protein phosphatase</keyword>
<feature type="region of interest" description="Disordered" evidence="10">
    <location>
        <begin position="1003"/>
        <end position="1041"/>
    </location>
</feature>
<protein>
    <recommendedName>
        <fullName evidence="4">protein-serine/threonine phosphatase</fullName>
        <ecNumber evidence="4">3.1.3.16</ecNumber>
    </recommendedName>
</protein>
<feature type="region of interest" description="Disordered" evidence="10">
    <location>
        <begin position="784"/>
        <end position="812"/>
    </location>
</feature>
<feature type="transmembrane region" description="Helical" evidence="11">
    <location>
        <begin position="1969"/>
        <end position="1990"/>
    </location>
</feature>
<dbReference type="SUPFAM" id="SSF52799">
    <property type="entry name" value="(Phosphotyrosine protein) phosphatases II"/>
    <property type="match status" value="1"/>
</dbReference>
<feature type="domain" description="Tyrosine-protein phosphatase" evidence="12">
    <location>
        <begin position="477"/>
        <end position="618"/>
    </location>
</feature>
<evidence type="ECO:0000256" key="1">
    <source>
        <dbReference type="ARBA" id="ARBA00004245"/>
    </source>
</evidence>
<dbReference type="GO" id="GO:0004722">
    <property type="term" value="F:protein serine/threonine phosphatase activity"/>
    <property type="evidence" value="ECO:0007669"/>
    <property type="project" value="UniProtKB-EC"/>
</dbReference>
<comment type="similarity">
    <text evidence="2">Belongs to the protein disulfide isomerase family.</text>
</comment>
<feature type="region of interest" description="Disordered" evidence="10">
    <location>
        <begin position="398"/>
        <end position="419"/>
    </location>
</feature>
<evidence type="ECO:0000256" key="3">
    <source>
        <dbReference type="ARBA" id="ARBA00009580"/>
    </source>
</evidence>
<evidence type="ECO:0000256" key="5">
    <source>
        <dbReference type="ARBA" id="ARBA00022729"/>
    </source>
</evidence>
<feature type="compositionally biased region" description="Basic and acidic residues" evidence="10">
    <location>
        <begin position="3929"/>
        <end position="3946"/>
    </location>
</feature>
<feature type="compositionally biased region" description="Basic and acidic residues" evidence="10">
    <location>
        <begin position="3887"/>
        <end position="3901"/>
    </location>
</feature>
<dbReference type="GO" id="GO:0005856">
    <property type="term" value="C:cytoskeleton"/>
    <property type="evidence" value="ECO:0007669"/>
    <property type="project" value="UniProtKB-SubCell"/>
</dbReference>
<dbReference type="Proteomes" id="UP000183832">
    <property type="component" value="Unassembled WGS sequence"/>
</dbReference>
<dbReference type="InterPro" id="IPR013766">
    <property type="entry name" value="Thioredoxin_domain"/>
</dbReference>
<feature type="compositionally biased region" description="Basic and acidic residues" evidence="10">
    <location>
        <begin position="623"/>
        <end position="643"/>
    </location>
</feature>
<feature type="region of interest" description="Disordered" evidence="10">
    <location>
        <begin position="886"/>
        <end position="907"/>
    </location>
</feature>
<feature type="domain" description="DEK-C" evidence="15">
    <location>
        <begin position="418"/>
        <end position="473"/>
    </location>
</feature>
<dbReference type="Gene3D" id="3.40.30.10">
    <property type="entry name" value="Glutaredoxin"/>
    <property type="match status" value="12"/>
</dbReference>
<evidence type="ECO:0000256" key="7">
    <source>
        <dbReference type="ARBA" id="ARBA00022912"/>
    </source>
</evidence>
<comment type="catalytic activity">
    <reaction evidence="9">
        <text>O-phospho-L-threonyl-[protein] + H2O = L-threonyl-[protein] + phosphate</text>
        <dbReference type="Rhea" id="RHEA:47004"/>
        <dbReference type="Rhea" id="RHEA-COMP:11060"/>
        <dbReference type="Rhea" id="RHEA-COMP:11605"/>
        <dbReference type="ChEBI" id="CHEBI:15377"/>
        <dbReference type="ChEBI" id="CHEBI:30013"/>
        <dbReference type="ChEBI" id="CHEBI:43474"/>
        <dbReference type="ChEBI" id="CHEBI:61977"/>
        <dbReference type="EC" id="3.1.3.16"/>
    </reaction>
</comment>
<evidence type="ECO:0000259" key="14">
    <source>
        <dbReference type="PROSITE" id="PS51352"/>
    </source>
</evidence>
<dbReference type="InterPro" id="IPR000340">
    <property type="entry name" value="Dual-sp_phosphatase_cat-dom"/>
</dbReference>
<feature type="transmembrane region" description="Helical" evidence="11">
    <location>
        <begin position="2095"/>
        <end position="2116"/>
    </location>
</feature>
<feature type="compositionally biased region" description="Low complexity" evidence="10">
    <location>
        <begin position="680"/>
        <end position="693"/>
    </location>
</feature>
<dbReference type="OrthoDB" id="5779068at2759"/>
<keyword evidence="8" id="KW-0963">Cytoplasm</keyword>
<feature type="transmembrane region" description="Helical" evidence="11">
    <location>
        <begin position="3257"/>
        <end position="3277"/>
    </location>
</feature>
<feature type="domain" description="Thioredoxin" evidence="14">
    <location>
        <begin position="2797"/>
        <end position="2920"/>
    </location>
</feature>
<keyword evidence="5" id="KW-0732">Signal</keyword>
<feature type="compositionally biased region" description="Basic and acidic residues" evidence="10">
    <location>
        <begin position="3398"/>
        <end position="3418"/>
    </location>
</feature>
<feature type="region of interest" description="Disordered" evidence="10">
    <location>
        <begin position="3398"/>
        <end position="3602"/>
    </location>
</feature>
<evidence type="ECO:0000259" key="12">
    <source>
        <dbReference type="PROSITE" id="PS50054"/>
    </source>
</evidence>
<dbReference type="InterPro" id="IPR017937">
    <property type="entry name" value="Thioredoxin_CS"/>
</dbReference>
<dbReference type="InterPro" id="IPR043588">
    <property type="entry name" value="SSH-N"/>
</dbReference>
<dbReference type="PROSITE" id="PS00194">
    <property type="entry name" value="THIOREDOXIN_1"/>
    <property type="match status" value="3"/>
</dbReference>
<evidence type="ECO:0000256" key="10">
    <source>
        <dbReference type="SAM" id="MobiDB-lite"/>
    </source>
</evidence>
<dbReference type="InterPro" id="IPR014876">
    <property type="entry name" value="DEK_C"/>
</dbReference>
<dbReference type="PROSITE" id="PS51998">
    <property type="entry name" value="DEK_C"/>
    <property type="match status" value="1"/>
</dbReference>
<gene>
    <name evidence="16" type="ORF">CLUMA_CG009948</name>
</gene>
<dbReference type="InterPro" id="IPR051063">
    <property type="entry name" value="PDI"/>
</dbReference>
<dbReference type="InterPro" id="IPR016193">
    <property type="entry name" value="Cytidine_deaminase-like"/>
</dbReference>
<dbReference type="PROSITE" id="PS50056">
    <property type="entry name" value="TYR_PHOSPHATASE_2"/>
    <property type="match status" value="1"/>
</dbReference>
<feature type="domain" description="Thioredoxin" evidence="14">
    <location>
        <begin position="1558"/>
        <end position="1677"/>
    </location>
</feature>
<feature type="domain" description="Thioredoxin" evidence="14">
    <location>
        <begin position="1680"/>
        <end position="1808"/>
    </location>
</feature>
<dbReference type="InterPro" id="IPR036249">
    <property type="entry name" value="Thioredoxin-like_sf"/>
</dbReference>
<keyword evidence="11" id="KW-1133">Transmembrane helix</keyword>
<dbReference type="Pfam" id="PF00383">
    <property type="entry name" value="dCMP_cyt_deam_1"/>
    <property type="match status" value="1"/>
</dbReference>
<feature type="compositionally biased region" description="Low complexity" evidence="10">
    <location>
        <begin position="196"/>
        <end position="210"/>
    </location>
</feature>
<feature type="region of interest" description="Disordered" evidence="10">
    <location>
        <begin position="3907"/>
        <end position="4006"/>
    </location>
</feature>
<dbReference type="Pfam" id="PF00782">
    <property type="entry name" value="DSPc"/>
    <property type="match status" value="1"/>
</dbReference>
<evidence type="ECO:0000313" key="16">
    <source>
        <dbReference type="EMBL" id="CRK96814.1"/>
    </source>
</evidence>
<feature type="compositionally biased region" description="Basic and acidic residues" evidence="10">
    <location>
        <begin position="3538"/>
        <end position="3584"/>
    </location>
</feature>
<feature type="region of interest" description="Disordered" evidence="10">
    <location>
        <begin position="3882"/>
        <end position="3901"/>
    </location>
</feature>
<keyword evidence="11" id="KW-0472">Membrane</keyword>
<feature type="domain" description="Thioredoxin" evidence="14">
    <location>
        <begin position="2495"/>
        <end position="2626"/>
    </location>
</feature>
<evidence type="ECO:0000256" key="6">
    <source>
        <dbReference type="ARBA" id="ARBA00022801"/>
    </source>
</evidence>
<dbReference type="STRING" id="568069.A0A1J1ICW5"/>
<feature type="region of interest" description="Disordered" evidence="10">
    <location>
        <begin position="54"/>
        <end position="75"/>
    </location>
</feature>
<evidence type="ECO:0000259" key="13">
    <source>
        <dbReference type="PROSITE" id="PS50056"/>
    </source>
</evidence>
<feature type="region of interest" description="Disordered" evidence="10">
    <location>
        <begin position="1107"/>
        <end position="1128"/>
    </location>
</feature>
<dbReference type="GO" id="GO:0005783">
    <property type="term" value="C:endoplasmic reticulum"/>
    <property type="evidence" value="ECO:0007669"/>
    <property type="project" value="TreeGrafter"/>
</dbReference>
<dbReference type="CDD" id="cd02961">
    <property type="entry name" value="PDI_a_family"/>
    <property type="match status" value="6"/>
</dbReference>
<feature type="compositionally biased region" description="Basic and acidic residues" evidence="10">
    <location>
        <begin position="3501"/>
        <end position="3517"/>
    </location>
</feature>
<feature type="transmembrane region" description="Helical" evidence="11">
    <location>
        <begin position="3233"/>
        <end position="3250"/>
    </location>
</feature>
<feature type="compositionally biased region" description="Basic and acidic residues" evidence="10">
    <location>
        <begin position="3954"/>
        <end position="3964"/>
    </location>
</feature>
<evidence type="ECO:0000256" key="8">
    <source>
        <dbReference type="ARBA" id="ARBA00023212"/>
    </source>
</evidence>
<dbReference type="CDD" id="cd14513">
    <property type="entry name" value="DSP_slingshot"/>
    <property type="match status" value="1"/>
</dbReference>
<dbReference type="PROSITE" id="PS51352">
    <property type="entry name" value="THIOREDOXIN_2"/>
    <property type="match status" value="7"/>
</dbReference>
<feature type="domain" description="Thioredoxin" evidence="14">
    <location>
        <begin position="1430"/>
        <end position="1553"/>
    </location>
</feature>
<dbReference type="Gene3D" id="3.90.190.10">
    <property type="entry name" value="Protein tyrosine phosphatase superfamily"/>
    <property type="match status" value="1"/>
</dbReference>
<feature type="compositionally biased region" description="Polar residues" evidence="10">
    <location>
        <begin position="1003"/>
        <end position="1014"/>
    </location>
</feature>
<feature type="compositionally biased region" description="Polar residues" evidence="10">
    <location>
        <begin position="186"/>
        <end position="195"/>
    </location>
</feature>
<dbReference type="SUPFAM" id="SSF52833">
    <property type="entry name" value="Thioredoxin-like"/>
    <property type="match status" value="13"/>
</dbReference>
<feature type="region of interest" description="Disordered" evidence="10">
    <location>
        <begin position="181"/>
        <end position="228"/>
    </location>
</feature>
<reference evidence="16 17" key="1">
    <citation type="submission" date="2015-04" db="EMBL/GenBank/DDBJ databases">
        <authorList>
            <person name="Syromyatnikov M.Y."/>
            <person name="Popov V.N."/>
        </authorList>
    </citation>
    <scope>NUCLEOTIDE SEQUENCE [LARGE SCALE GENOMIC DNA]</scope>
</reference>
<accession>A0A1J1ICW5</accession>
<dbReference type="PANTHER" id="PTHR45672">
    <property type="entry name" value="PROTEIN DISULFIDE-ISOMERASE C17H9.14C-RELATED"/>
    <property type="match status" value="1"/>
</dbReference>
<dbReference type="InterPro" id="IPR020422">
    <property type="entry name" value="TYR_PHOSPHATASE_DUAL_dom"/>
</dbReference>
<dbReference type="EMBL" id="CVRI01000044">
    <property type="protein sequence ID" value="CRK96814.1"/>
    <property type="molecule type" value="Genomic_DNA"/>
</dbReference>
<keyword evidence="6" id="KW-0378">Hydrolase</keyword>
<dbReference type="SUPFAM" id="SSF109715">
    <property type="entry name" value="DEK C-terminal domain"/>
    <property type="match status" value="1"/>
</dbReference>
<dbReference type="Pfam" id="PF00085">
    <property type="entry name" value="Thioredoxin"/>
    <property type="match status" value="10"/>
</dbReference>
<proteinExistence type="inferred from homology"/>
<comment type="similarity">
    <text evidence="3">Belongs to the protein-tyrosine phosphatase family.</text>
</comment>
<dbReference type="InterPro" id="IPR016130">
    <property type="entry name" value="Tyr_Pase_AS"/>
</dbReference>
<dbReference type="SUPFAM" id="SSF53927">
    <property type="entry name" value="Cytidine deaminase-like"/>
    <property type="match status" value="1"/>
</dbReference>
<feature type="region of interest" description="Disordered" evidence="10">
    <location>
        <begin position="1937"/>
        <end position="1966"/>
    </location>
</feature>
<feature type="domain" description="Tyrosine specific protein phosphatases" evidence="13">
    <location>
        <begin position="539"/>
        <end position="596"/>
    </location>
</feature>
<feature type="region of interest" description="Disordered" evidence="10">
    <location>
        <begin position="3838"/>
        <end position="3872"/>
    </location>
</feature>
<dbReference type="GO" id="GO:0003756">
    <property type="term" value="F:protein disulfide isomerase activity"/>
    <property type="evidence" value="ECO:0007669"/>
    <property type="project" value="TreeGrafter"/>
</dbReference>
<dbReference type="Gene3D" id="1.10.10.60">
    <property type="entry name" value="Homeodomain-like"/>
    <property type="match status" value="1"/>
</dbReference>
<dbReference type="Pfam" id="PF23040">
    <property type="entry name" value="PH_SSH1-like_1st"/>
    <property type="match status" value="2"/>
</dbReference>
<evidence type="ECO:0000256" key="9">
    <source>
        <dbReference type="ARBA" id="ARBA00048336"/>
    </source>
</evidence>
<evidence type="ECO:0000259" key="15">
    <source>
        <dbReference type="PROSITE" id="PS51998"/>
    </source>
</evidence>
<dbReference type="PANTHER" id="PTHR45672:SF3">
    <property type="entry name" value="THIOREDOXIN DOMAIN-CONTAINING PROTEIN 5"/>
    <property type="match status" value="1"/>
</dbReference>
<dbReference type="SMART" id="SM00195">
    <property type="entry name" value="DSPc"/>
    <property type="match status" value="1"/>
</dbReference>
<evidence type="ECO:0000313" key="17">
    <source>
        <dbReference type="Proteomes" id="UP000183832"/>
    </source>
</evidence>
<name>A0A1J1ICW5_9DIPT</name>
<feature type="domain" description="Thioredoxin" evidence="14">
    <location>
        <begin position="2980"/>
        <end position="3103"/>
    </location>
</feature>